<proteinExistence type="predicted"/>
<dbReference type="Gene3D" id="2.40.70.10">
    <property type="entry name" value="Acid Proteases"/>
    <property type="match status" value="1"/>
</dbReference>
<evidence type="ECO:0000259" key="1">
    <source>
        <dbReference type="Pfam" id="PF05618"/>
    </source>
</evidence>
<sequence>MSGPGNSSTVLGWREWVAMPELDVPWIKAKVDTGARSCAIHAFDIEELQGGPIPLVRFTIHPWQRATDDAVTVIRPILDRRTVRSSSGHAEERITVETDVRILGRTIPVALTLAARDQMGFRLLIGREALGQGFLVDPSHSYLGGRPRRAVRRKNWGHDATRA</sequence>
<dbReference type="Proteomes" id="UP001501475">
    <property type="component" value="Unassembled WGS sequence"/>
</dbReference>
<dbReference type="PANTHER" id="PTHR38037">
    <property type="entry name" value="ZN_PROTEASE DOMAIN-CONTAINING PROTEIN"/>
    <property type="match status" value="1"/>
</dbReference>
<comment type="caution">
    <text evidence="2">The sequence shown here is derived from an EMBL/GenBank/DDBJ whole genome shotgun (WGS) entry which is preliminary data.</text>
</comment>
<dbReference type="EMBL" id="BAAAPN010000093">
    <property type="protein sequence ID" value="GAA1772378.1"/>
    <property type="molecule type" value="Genomic_DNA"/>
</dbReference>
<evidence type="ECO:0000313" key="2">
    <source>
        <dbReference type="EMBL" id="GAA1772378.1"/>
    </source>
</evidence>
<protein>
    <submittedName>
        <fullName evidence="2">RimK/LysX family protein</fullName>
    </submittedName>
</protein>
<dbReference type="InterPro" id="IPR021109">
    <property type="entry name" value="Peptidase_aspartic_dom_sf"/>
</dbReference>
<reference evidence="2 3" key="1">
    <citation type="journal article" date="2019" name="Int. J. Syst. Evol. Microbiol.">
        <title>The Global Catalogue of Microorganisms (GCM) 10K type strain sequencing project: providing services to taxonomists for standard genome sequencing and annotation.</title>
        <authorList>
            <consortium name="The Broad Institute Genomics Platform"/>
            <consortium name="The Broad Institute Genome Sequencing Center for Infectious Disease"/>
            <person name="Wu L."/>
            <person name="Ma J."/>
        </authorList>
    </citation>
    <scope>NUCLEOTIDE SEQUENCE [LARGE SCALE GENOMIC DNA]</scope>
    <source>
        <strain evidence="2 3">JCM 15591</strain>
    </source>
</reference>
<gene>
    <name evidence="2" type="ORF">GCM10009810_32190</name>
</gene>
<name>A0ABN2L2W9_9MICO</name>
<dbReference type="RefSeq" id="WP_344068045.1">
    <property type="nucleotide sequence ID" value="NZ_BAAAPN010000093.1"/>
</dbReference>
<evidence type="ECO:0000313" key="3">
    <source>
        <dbReference type="Proteomes" id="UP001501475"/>
    </source>
</evidence>
<organism evidence="2 3">
    <name type="scientific">Nostocoides vanveenii</name>
    <dbReference type="NCBI Taxonomy" id="330835"/>
    <lineage>
        <taxon>Bacteria</taxon>
        <taxon>Bacillati</taxon>
        <taxon>Actinomycetota</taxon>
        <taxon>Actinomycetes</taxon>
        <taxon>Micrococcales</taxon>
        <taxon>Intrasporangiaceae</taxon>
        <taxon>Nostocoides</taxon>
    </lineage>
</organism>
<dbReference type="Pfam" id="PF05618">
    <property type="entry name" value="Zn_protease"/>
    <property type="match status" value="1"/>
</dbReference>
<feature type="domain" description="Retropepsin-like aspartic endopeptidase" evidence="1">
    <location>
        <begin position="10"/>
        <end position="144"/>
    </location>
</feature>
<accession>A0ABN2L2W9</accession>
<dbReference type="InterPro" id="IPR008503">
    <property type="entry name" value="Asp_endopeptidase"/>
</dbReference>
<keyword evidence="3" id="KW-1185">Reference proteome</keyword>
<dbReference type="SUPFAM" id="SSF50630">
    <property type="entry name" value="Acid proteases"/>
    <property type="match status" value="1"/>
</dbReference>
<dbReference type="PANTHER" id="PTHR38037:SF1">
    <property type="entry name" value="ATP-DEPENDENT ZINC PROTEASE DOMAIN-CONTAINING PROTEIN-RELATED"/>
    <property type="match status" value="1"/>
</dbReference>